<accession>A0AAN8YXT6</accession>
<organism evidence="1 2">
    <name type="scientific">Dillenia turbinata</name>
    <dbReference type="NCBI Taxonomy" id="194707"/>
    <lineage>
        <taxon>Eukaryota</taxon>
        <taxon>Viridiplantae</taxon>
        <taxon>Streptophyta</taxon>
        <taxon>Embryophyta</taxon>
        <taxon>Tracheophyta</taxon>
        <taxon>Spermatophyta</taxon>
        <taxon>Magnoliopsida</taxon>
        <taxon>eudicotyledons</taxon>
        <taxon>Gunneridae</taxon>
        <taxon>Pentapetalae</taxon>
        <taxon>Dilleniales</taxon>
        <taxon>Dilleniaceae</taxon>
        <taxon>Dillenia</taxon>
    </lineage>
</organism>
<dbReference type="EMBL" id="JBAMMX010000024">
    <property type="protein sequence ID" value="KAK6916185.1"/>
    <property type="molecule type" value="Genomic_DNA"/>
</dbReference>
<evidence type="ECO:0000313" key="2">
    <source>
        <dbReference type="Proteomes" id="UP001370490"/>
    </source>
</evidence>
<sequence length="87" mass="9707">MEDQPNREVEQTEKVKDGSICGFVSLHRLLQASLSPNSSNRLLTRLNCGRALETISLPDSAQALSSKHDFDLQAIYVQADKEPLRQP</sequence>
<dbReference type="AlphaFoldDB" id="A0AAN8YXT6"/>
<keyword evidence="2" id="KW-1185">Reference proteome</keyword>
<reference evidence="1 2" key="1">
    <citation type="submission" date="2023-12" db="EMBL/GenBank/DDBJ databases">
        <title>A high-quality genome assembly for Dillenia turbinata (Dilleniales).</title>
        <authorList>
            <person name="Chanderbali A."/>
        </authorList>
    </citation>
    <scope>NUCLEOTIDE SEQUENCE [LARGE SCALE GENOMIC DNA]</scope>
    <source>
        <strain evidence="1">LSX21</strain>
        <tissue evidence="1">Leaf</tissue>
    </source>
</reference>
<protein>
    <submittedName>
        <fullName evidence="1">Uncharacterized protein</fullName>
    </submittedName>
</protein>
<dbReference type="Proteomes" id="UP001370490">
    <property type="component" value="Unassembled WGS sequence"/>
</dbReference>
<name>A0AAN8YXT6_9MAGN</name>
<evidence type="ECO:0000313" key="1">
    <source>
        <dbReference type="EMBL" id="KAK6916185.1"/>
    </source>
</evidence>
<comment type="caution">
    <text evidence="1">The sequence shown here is derived from an EMBL/GenBank/DDBJ whole genome shotgun (WGS) entry which is preliminary data.</text>
</comment>
<proteinExistence type="predicted"/>
<gene>
    <name evidence="1" type="ORF">RJ641_019046</name>
</gene>